<organism evidence="2 3">
    <name type="scientific">Sphagnum jensenii</name>
    <dbReference type="NCBI Taxonomy" id="128206"/>
    <lineage>
        <taxon>Eukaryota</taxon>
        <taxon>Viridiplantae</taxon>
        <taxon>Streptophyta</taxon>
        <taxon>Embryophyta</taxon>
        <taxon>Bryophyta</taxon>
        <taxon>Sphagnophytina</taxon>
        <taxon>Sphagnopsida</taxon>
        <taxon>Sphagnales</taxon>
        <taxon>Sphagnaceae</taxon>
        <taxon>Sphagnum</taxon>
    </lineage>
</organism>
<evidence type="ECO:0000256" key="1">
    <source>
        <dbReference type="SAM" id="Phobius"/>
    </source>
</evidence>
<dbReference type="EMBL" id="CAXAQS010000276">
    <property type="protein sequence ID" value="CAK9250918.1"/>
    <property type="molecule type" value="Genomic_DNA"/>
</dbReference>
<feature type="transmembrane region" description="Helical" evidence="1">
    <location>
        <begin position="191"/>
        <end position="211"/>
    </location>
</feature>
<evidence type="ECO:0000313" key="2">
    <source>
        <dbReference type="EMBL" id="CAK9250918.1"/>
    </source>
</evidence>
<comment type="caution">
    <text evidence="2">The sequence shown here is derived from an EMBL/GenBank/DDBJ whole genome shotgun (WGS) entry which is preliminary data.</text>
</comment>
<evidence type="ECO:0000313" key="3">
    <source>
        <dbReference type="Proteomes" id="UP001497444"/>
    </source>
</evidence>
<accession>A0ABP0VAG0</accession>
<proteinExistence type="predicted"/>
<name>A0ABP0VAG0_9BRYO</name>
<protein>
    <submittedName>
        <fullName evidence="2">Uncharacterized protein</fullName>
    </submittedName>
</protein>
<keyword evidence="1" id="KW-0812">Transmembrane</keyword>
<keyword evidence="1" id="KW-1133">Transmembrane helix</keyword>
<reference evidence="2" key="1">
    <citation type="submission" date="2024-02" db="EMBL/GenBank/DDBJ databases">
        <authorList>
            <consortium name="ELIXIR-Norway"/>
            <consortium name="Elixir Norway"/>
        </authorList>
    </citation>
    <scope>NUCLEOTIDE SEQUENCE</scope>
</reference>
<feature type="transmembrane region" description="Helical" evidence="1">
    <location>
        <begin position="231"/>
        <end position="253"/>
    </location>
</feature>
<gene>
    <name evidence="2" type="ORF">CSSPJE1EN1_LOCUS26296</name>
</gene>
<keyword evidence="1" id="KW-0472">Membrane</keyword>
<keyword evidence="3" id="KW-1185">Reference proteome</keyword>
<sequence>MANSFALDLRQCARISPPSPSSSSSSSSCLCSNADAIVVKRKRVSAQRTSSVFPIRLNIRLLKQRLSHSNGFGKKPAQCRVIQLAHGFLPLKGSSALMQVKALAPDDGAGDTNKVPLWRKELTASDNSVAGTESSFADEFLQSATMEEDIVRLKKKRDVEKRMERFQRNSRDSSLEEKEDNGFAKTAIEKLLVGDFFFILFILAWLVAGVGEKAALKTSTLIDSWLPLWPTIFQPALGIFMAGALVSALSGYLSKREEK</sequence>
<dbReference type="Proteomes" id="UP001497444">
    <property type="component" value="Unassembled WGS sequence"/>
</dbReference>